<protein>
    <submittedName>
        <fullName evidence="1">Uncharacterized protein</fullName>
    </submittedName>
</protein>
<dbReference type="AlphaFoldDB" id="A0A4C1YIV0"/>
<sequence>MDKNLRQIFEGILNVDSDENQWSGQFRRCITAVSVIDSRFRIRWFLRQQGKVLCEEFSQETHKLKGRSSFWVSSDSTPTRQYRISGGEAVLGGVRAEREVREEPSVLYGSFPLFSTSQGHVLSRDRAPLTPPAAQPLRPHRPYTPTYYQDIFLA</sequence>
<proteinExistence type="predicted"/>
<dbReference type="Proteomes" id="UP000299102">
    <property type="component" value="Unassembled WGS sequence"/>
</dbReference>
<organism evidence="1 2">
    <name type="scientific">Eumeta variegata</name>
    <name type="common">Bagworm moth</name>
    <name type="synonym">Eumeta japonica</name>
    <dbReference type="NCBI Taxonomy" id="151549"/>
    <lineage>
        <taxon>Eukaryota</taxon>
        <taxon>Metazoa</taxon>
        <taxon>Ecdysozoa</taxon>
        <taxon>Arthropoda</taxon>
        <taxon>Hexapoda</taxon>
        <taxon>Insecta</taxon>
        <taxon>Pterygota</taxon>
        <taxon>Neoptera</taxon>
        <taxon>Endopterygota</taxon>
        <taxon>Lepidoptera</taxon>
        <taxon>Glossata</taxon>
        <taxon>Ditrysia</taxon>
        <taxon>Tineoidea</taxon>
        <taxon>Psychidae</taxon>
        <taxon>Oiketicinae</taxon>
        <taxon>Eumeta</taxon>
    </lineage>
</organism>
<evidence type="ECO:0000313" key="2">
    <source>
        <dbReference type="Proteomes" id="UP000299102"/>
    </source>
</evidence>
<reference evidence="1 2" key="1">
    <citation type="journal article" date="2019" name="Commun. Biol.">
        <title>The bagworm genome reveals a unique fibroin gene that provides high tensile strength.</title>
        <authorList>
            <person name="Kono N."/>
            <person name="Nakamura H."/>
            <person name="Ohtoshi R."/>
            <person name="Tomita M."/>
            <person name="Numata K."/>
            <person name="Arakawa K."/>
        </authorList>
    </citation>
    <scope>NUCLEOTIDE SEQUENCE [LARGE SCALE GENOMIC DNA]</scope>
</reference>
<gene>
    <name evidence="1" type="ORF">EVAR_51665_1</name>
</gene>
<evidence type="ECO:0000313" key="1">
    <source>
        <dbReference type="EMBL" id="GBP74265.1"/>
    </source>
</evidence>
<accession>A0A4C1YIV0</accession>
<comment type="caution">
    <text evidence="1">The sequence shown here is derived from an EMBL/GenBank/DDBJ whole genome shotgun (WGS) entry which is preliminary data.</text>
</comment>
<dbReference type="EMBL" id="BGZK01001200">
    <property type="protein sequence ID" value="GBP74265.1"/>
    <property type="molecule type" value="Genomic_DNA"/>
</dbReference>
<name>A0A4C1YIV0_EUMVA</name>
<keyword evidence="2" id="KW-1185">Reference proteome</keyword>